<proteinExistence type="predicted"/>
<dbReference type="Proteomes" id="UP001152622">
    <property type="component" value="Chromosome 1"/>
</dbReference>
<evidence type="ECO:0000313" key="2">
    <source>
        <dbReference type="Proteomes" id="UP001152622"/>
    </source>
</evidence>
<gene>
    <name evidence="1" type="ORF">SKAU_G00034460</name>
</gene>
<keyword evidence="2" id="KW-1185">Reference proteome</keyword>
<reference evidence="1" key="1">
    <citation type="journal article" date="2023" name="Science">
        <title>Genome structures resolve the early diversification of teleost fishes.</title>
        <authorList>
            <person name="Parey E."/>
            <person name="Louis A."/>
            <person name="Montfort J."/>
            <person name="Bouchez O."/>
            <person name="Roques C."/>
            <person name="Iampietro C."/>
            <person name="Lluch J."/>
            <person name="Castinel A."/>
            <person name="Donnadieu C."/>
            <person name="Desvignes T."/>
            <person name="Floi Bucao C."/>
            <person name="Jouanno E."/>
            <person name="Wen M."/>
            <person name="Mejri S."/>
            <person name="Dirks R."/>
            <person name="Jansen H."/>
            <person name="Henkel C."/>
            <person name="Chen W.J."/>
            <person name="Zahm M."/>
            <person name="Cabau C."/>
            <person name="Klopp C."/>
            <person name="Thompson A.W."/>
            <person name="Robinson-Rechavi M."/>
            <person name="Braasch I."/>
            <person name="Lecointre G."/>
            <person name="Bobe J."/>
            <person name="Postlethwait J.H."/>
            <person name="Berthelot C."/>
            <person name="Roest Crollius H."/>
            <person name="Guiguen Y."/>
        </authorList>
    </citation>
    <scope>NUCLEOTIDE SEQUENCE</scope>
    <source>
        <strain evidence="1">WJC10195</strain>
    </source>
</reference>
<accession>A0A9Q1GFM2</accession>
<dbReference type="EMBL" id="JAINUF010000001">
    <property type="protein sequence ID" value="KAJ8382668.1"/>
    <property type="molecule type" value="Genomic_DNA"/>
</dbReference>
<name>A0A9Q1GFM2_SYNKA</name>
<sequence length="87" mass="10017">MVWISTLSQAFWNPGWKVRKNLLELIPQVLPQMLEAHPCLLPPGLQVGYEYVDRYTDVTRRPRVQHGGPRLAFVYRRKKSEASSAAP</sequence>
<evidence type="ECO:0000313" key="1">
    <source>
        <dbReference type="EMBL" id="KAJ8382668.1"/>
    </source>
</evidence>
<comment type="caution">
    <text evidence="1">The sequence shown here is derived from an EMBL/GenBank/DDBJ whole genome shotgun (WGS) entry which is preliminary data.</text>
</comment>
<protein>
    <submittedName>
        <fullName evidence="1">Uncharacterized protein</fullName>
    </submittedName>
</protein>
<dbReference type="AlphaFoldDB" id="A0A9Q1GFM2"/>
<organism evidence="1 2">
    <name type="scientific">Synaphobranchus kaupii</name>
    <name type="common">Kaup's arrowtooth eel</name>
    <dbReference type="NCBI Taxonomy" id="118154"/>
    <lineage>
        <taxon>Eukaryota</taxon>
        <taxon>Metazoa</taxon>
        <taxon>Chordata</taxon>
        <taxon>Craniata</taxon>
        <taxon>Vertebrata</taxon>
        <taxon>Euteleostomi</taxon>
        <taxon>Actinopterygii</taxon>
        <taxon>Neopterygii</taxon>
        <taxon>Teleostei</taxon>
        <taxon>Anguilliformes</taxon>
        <taxon>Synaphobranchidae</taxon>
        <taxon>Synaphobranchus</taxon>
    </lineage>
</organism>